<evidence type="ECO:0000259" key="4">
    <source>
        <dbReference type="PROSITE" id="PS50995"/>
    </source>
</evidence>
<evidence type="ECO:0000256" key="2">
    <source>
        <dbReference type="ARBA" id="ARBA00023125"/>
    </source>
</evidence>
<dbReference type="Proteomes" id="UP000248790">
    <property type="component" value="Unassembled WGS sequence"/>
</dbReference>
<gene>
    <name evidence="5" type="ORF">LX87_01363</name>
</gene>
<keyword evidence="1" id="KW-0805">Transcription regulation</keyword>
<dbReference type="EMBL" id="QLMC01000001">
    <property type="protein sequence ID" value="RAK03241.1"/>
    <property type="molecule type" value="Genomic_DNA"/>
</dbReference>
<keyword evidence="3" id="KW-0804">Transcription</keyword>
<reference evidence="5 6" key="1">
    <citation type="submission" date="2018-06" db="EMBL/GenBank/DDBJ databases">
        <title>Genomic Encyclopedia of Archaeal and Bacterial Type Strains, Phase II (KMG-II): from individual species to whole genera.</title>
        <authorList>
            <person name="Goeker M."/>
        </authorList>
    </citation>
    <scope>NUCLEOTIDE SEQUENCE [LARGE SCALE GENOMIC DNA]</scope>
    <source>
        <strain evidence="5 6">DSM 21851</strain>
    </source>
</reference>
<evidence type="ECO:0000256" key="3">
    <source>
        <dbReference type="ARBA" id="ARBA00023163"/>
    </source>
</evidence>
<dbReference type="GO" id="GO:0003677">
    <property type="term" value="F:DNA binding"/>
    <property type="evidence" value="ECO:0007669"/>
    <property type="project" value="UniProtKB-KW"/>
</dbReference>
<dbReference type="InterPro" id="IPR036388">
    <property type="entry name" value="WH-like_DNA-bd_sf"/>
</dbReference>
<name>A0A327X974_LARAB</name>
<organism evidence="5 6">
    <name type="scientific">Larkinella arboricola</name>
    <dbReference type="NCBI Taxonomy" id="643671"/>
    <lineage>
        <taxon>Bacteria</taxon>
        <taxon>Pseudomonadati</taxon>
        <taxon>Bacteroidota</taxon>
        <taxon>Cytophagia</taxon>
        <taxon>Cytophagales</taxon>
        <taxon>Spirosomataceae</taxon>
        <taxon>Larkinella</taxon>
    </lineage>
</organism>
<accession>A0A327X974</accession>
<proteinExistence type="predicted"/>
<sequence>MIAEKQRISKYSNCLNFTANALARVMTNISDEEFGRLGLTASHAFVLKEAIENPGIQPKELSGELHLTPSTITRLIEKLELKKLVERKIEGKHTLVYATEKGITMLPDIKKAWDNLMRRYAEILGDESSRKMTDMLYGAVKALGKDA</sequence>
<dbReference type="PANTHER" id="PTHR42756:SF1">
    <property type="entry name" value="TRANSCRIPTIONAL REPRESSOR OF EMRAB OPERON"/>
    <property type="match status" value="1"/>
</dbReference>
<dbReference type="InterPro" id="IPR036390">
    <property type="entry name" value="WH_DNA-bd_sf"/>
</dbReference>
<keyword evidence="2 5" id="KW-0238">DNA-binding</keyword>
<dbReference type="Pfam" id="PF01047">
    <property type="entry name" value="MarR"/>
    <property type="match status" value="1"/>
</dbReference>
<evidence type="ECO:0000256" key="1">
    <source>
        <dbReference type="ARBA" id="ARBA00023015"/>
    </source>
</evidence>
<dbReference type="PANTHER" id="PTHR42756">
    <property type="entry name" value="TRANSCRIPTIONAL REGULATOR, MARR"/>
    <property type="match status" value="1"/>
</dbReference>
<dbReference type="SUPFAM" id="SSF46785">
    <property type="entry name" value="Winged helix' DNA-binding domain"/>
    <property type="match status" value="1"/>
</dbReference>
<dbReference type="OrthoDB" id="1551170at2"/>
<feature type="domain" description="HTH marR-type" evidence="4">
    <location>
        <begin position="1"/>
        <end position="145"/>
    </location>
</feature>
<dbReference type="GO" id="GO:0003700">
    <property type="term" value="F:DNA-binding transcription factor activity"/>
    <property type="evidence" value="ECO:0007669"/>
    <property type="project" value="InterPro"/>
</dbReference>
<dbReference type="SMART" id="SM00347">
    <property type="entry name" value="HTH_MARR"/>
    <property type="match status" value="1"/>
</dbReference>
<comment type="caution">
    <text evidence="5">The sequence shown here is derived from an EMBL/GenBank/DDBJ whole genome shotgun (WGS) entry which is preliminary data.</text>
</comment>
<dbReference type="InterPro" id="IPR000835">
    <property type="entry name" value="HTH_MarR-typ"/>
</dbReference>
<protein>
    <submittedName>
        <fullName evidence="5">DNA-binding MarR family transcriptional regulator</fullName>
    </submittedName>
</protein>
<dbReference type="PROSITE" id="PS50995">
    <property type="entry name" value="HTH_MARR_2"/>
    <property type="match status" value="1"/>
</dbReference>
<dbReference type="AlphaFoldDB" id="A0A327X974"/>
<evidence type="ECO:0000313" key="6">
    <source>
        <dbReference type="Proteomes" id="UP000248790"/>
    </source>
</evidence>
<keyword evidence="6" id="KW-1185">Reference proteome</keyword>
<dbReference type="RefSeq" id="WP_111627363.1">
    <property type="nucleotide sequence ID" value="NZ_QLMC01000001.1"/>
</dbReference>
<evidence type="ECO:0000313" key="5">
    <source>
        <dbReference type="EMBL" id="RAK03241.1"/>
    </source>
</evidence>
<dbReference type="Gene3D" id="1.10.10.10">
    <property type="entry name" value="Winged helix-like DNA-binding domain superfamily/Winged helix DNA-binding domain"/>
    <property type="match status" value="1"/>
</dbReference>